<evidence type="ECO:0000313" key="6">
    <source>
        <dbReference type="EMBL" id="GAJ30506.1"/>
    </source>
</evidence>
<reference evidence="7" key="1">
    <citation type="journal article" date="2014" name="FEMS Microbiol. Lett.">
        <title>Draft Genomic DNA Sequence of the Facultatively Methylotrophic Bacterium Acidomonas methanolica type strain MB58.</title>
        <authorList>
            <person name="Higashiura N."/>
            <person name="Hadano H."/>
            <person name="Hirakawa H."/>
            <person name="Matsutani M."/>
            <person name="Takabe S."/>
            <person name="Matsushita K."/>
            <person name="Azuma Y."/>
        </authorList>
    </citation>
    <scope>NUCLEOTIDE SEQUENCE [LARGE SCALE GENOMIC DNA]</scope>
    <source>
        <strain evidence="7">MB58</strain>
    </source>
</reference>
<keyword evidence="7" id="KW-1185">Reference proteome</keyword>
<comment type="similarity">
    <text evidence="1 4">Belongs to the glycosyl hydrolase 43 family.</text>
</comment>
<dbReference type="Proteomes" id="UP000019760">
    <property type="component" value="Unassembled WGS sequence"/>
</dbReference>
<keyword evidence="2 4" id="KW-0378">Hydrolase</keyword>
<organism evidence="6 7">
    <name type="scientific">Acidomonas methanolica NBRC 104435</name>
    <dbReference type="NCBI Taxonomy" id="1231351"/>
    <lineage>
        <taxon>Bacteria</taxon>
        <taxon>Pseudomonadati</taxon>
        <taxon>Pseudomonadota</taxon>
        <taxon>Alphaproteobacteria</taxon>
        <taxon>Acetobacterales</taxon>
        <taxon>Acetobacteraceae</taxon>
        <taxon>Acidomonas</taxon>
    </lineage>
</organism>
<keyword evidence="3 4" id="KW-0326">Glycosidase</keyword>
<comment type="caution">
    <text evidence="6">The sequence shown here is derived from an EMBL/GenBank/DDBJ whole genome shotgun (WGS) entry which is preliminary data.</text>
</comment>
<dbReference type="PANTHER" id="PTHR22925:SF3">
    <property type="entry name" value="GLYCOSYL HYDROLASE FAMILY PROTEIN 43"/>
    <property type="match status" value="1"/>
</dbReference>
<keyword evidence="5" id="KW-0732">Signal</keyword>
<evidence type="ECO:0000256" key="4">
    <source>
        <dbReference type="RuleBase" id="RU361187"/>
    </source>
</evidence>
<dbReference type="AlphaFoldDB" id="A0A023D9K1"/>
<dbReference type="EMBL" id="BAND01000150">
    <property type="protein sequence ID" value="GAJ30506.1"/>
    <property type="molecule type" value="Genomic_DNA"/>
</dbReference>
<reference evidence="6 7" key="2">
    <citation type="journal article" date="2014" name="FEMS Microbiol. Lett.">
        <title>Draft genomic DNA sequence of the facultatively methylotrophic bacterium Acidomonas methanolica type strain MB58.</title>
        <authorList>
            <person name="Higashiura N."/>
            <person name="Hadano H."/>
            <person name="Hirakawa H."/>
            <person name="Matsutani M."/>
            <person name="Takabe S."/>
            <person name="Matsushita K."/>
            <person name="Azuma Y."/>
        </authorList>
    </citation>
    <scope>NUCLEOTIDE SEQUENCE [LARGE SCALE GENOMIC DNA]</scope>
    <source>
        <strain evidence="6 7">MB58</strain>
    </source>
</reference>
<evidence type="ECO:0000256" key="2">
    <source>
        <dbReference type="ARBA" id="ARBA00022801"/>
    </source>
</evidence>
<dbReference type="GO" id="GO:0004553">
    <property type="term" value="F:hydrolase activity, hydrolyzing O-glycosyl compounds"/>
    <property type="evidence" value="ECO:0007669"/>
    <property type="project" value="InterPro"/>
</dbReference>
<sequence>MKINPLSIVVSGMLVVSFATTLPACSHAAETATVSNFANPDVLEGHDGLPPSPLSPYRYGPPAITLDDMGNALEEHAATLSFFDGRYYMYAEKWACGKVVTSGKVNAATVAHSGGQCGLAAYSSSDLMHWHPESISNPAGVEGNPSKPHVLWSAPLQKYVLWFKAGSNFAPTGGLYYALADSPKGPWTQAHVAQGDHLGHDFDIALAPDGSAWIASDPFSGQYDPHSKGKPLWDVWVQKLRPDLTGTSDVPGTQKQVMKAADFEALGFFEHDGRWYLTGGPTCGNCAVPISYVSAKMPTGDWMNEQDESGDALRTGTVIAPDGCTGQNKGAMVLPSSGGPIVMTAVWGYRTNPHSRVANGHVVHGDNSQALSSTYWFPLSFDGQKHIRPLACQAQVRIPLAGMAGAVSVPSTKQADCRIRTQTVLEQDWGNAGPKGHSFAVPVFQKVDDGLLATSGGTALDGALDLEARFTDGTVIHRAFGADQVAWSPDSIRFSVPGEGVKTLSRLTFSTQATNGCYGVLAQPAVGHGRYSTLSSGEVHLAPQAEMVVLSR</sequence>
<accession>A0A023D9K1</accession>
<evidence type="ECO:0000313" key="7">
    <source>
        <dbReference type="Proteomes" id="UP000019760"/>
    </source>
</evidence>
<dbReference type="InterPro" id="IPR006710">
    <property type="entry name" value="Glyco_hydro_43"/>
</dbReference>
<dbReference type="Pfam" id="PF04616">
    <property type="entry name" value="Glyco_hydro_43"/>
    <property type="match status" value="1"/>
</dbReference>
<dbReference type="SUPFAM" id="SSF75005">
    <property type="entry name" value="Arabinanase/levansucrase/invertase"/>
    <property type="match status" value="1"/>
</dbReference>
<dbReference type="Gene3D" id="2.115.10.20">
    <property type="entry name" value="Glycosyl hydrolase domain, family 43"/>
    <property type="match status" value="1"/>
</dbReference>
<dbReference type="GO" id="GO:0005975">
    <property type="term" value="P:carbohydrate metabolic process"/>
    <property type="evidence" value="ECO:0007669"/>
    <property type="project" value="InterPro"/>
</dbReference>
<evidence type="ECO:0000256" key="5">
    <source>
        <dbReference type="SAM" id="SignalP"/>
    </source>
</evidence>
<feature type="signal peptide" evidence="5">
    <location>
        <begin position="1"/>
        <end position="28"/>
    </location>
</feature>
<protein>
    <submittedName>
        <fullName evidence="6">Uncharacterized protein</fullName>
    </submittedName>
</protein>
<evidence type="ECO:0000256" key="3">
    <source>
        <dbReference type="ARBA" id="ARBA00023295"/>
    </source>
</evidence>
<dbReference type="InterPro" id="IPR023296">
    <property type="entry name" value="Glyco_hydro_beta-prop_sf"/>
</dbReference>
<name>A0A023D9K1_ACIMT</name>
<evidence type="ECO:0000256" key="1">
    <source>
        <dbReference type="ARBA" id="ARBA00009865"/>
    </source>
</evidence>
<gene>
    <name evidence="6" type="ORF">Amme_151_006</name>
</gene>
<proteinExistence type="inferred from homology"/>
<dbReference type="PANTHER" id="PTHR22925">
    <property type="entry name" value="GLYCOSYL HYDROLASE 43 FAMILY MEMBER"/>
    <property type="match status" value="1"/>
</dbReference>
<feature type="chain" id="PRO_5030001490" evidence="5">
    <location>
        <begin position="29"/>
        <end position="552"/>
    </location>
</feature>